<evidence type="ECO:0000313" key="1">
    <source>
        <dbReference type="EMBL" id="MEQ2253599.1"/>
    </source>
</evidence>
<comment type="caution">
    <text evidence="1">The sequence shown here is derived from an EMBL/GenBank/DDBJ whole genome shotgun (WGS) entry which is preliminary data.</text>
</comment>
<evidence type="ECO:0000313" key="2">
    <source>
        <dbReference type="Proteomes" id="UP001482620"/>
    </source>
</evidence>
<reference evidence="1 2" key="1">
    <citation type="submission" date="2021-06" db="EMBL/GenBank/DDBJ databases">
        <authorList>
            <person name="Palmer J.M."/>
        </authorList>
    </citation>
    <scope>NUCLEOTIDE SEQUENCE [LARGE SCALE GENOMIC DNA]</scope>
    <source>
        <strain evidence="2">if_2019</strain>
        <tissue evidence="1">Muscle</tissue>
    </source>
</reference>
<gene>
    <name evidence="1" type="ORF">ILYODFUR_033874</name>
</gene>
<organism evidence="1 2">
    <name type="scientific">Ilyodon furcidens</name>
    <name type="common">goldbreast splitfin</name>
    <dbReference type="NCBI Taxonomy" id="33524"/>
    <lineage>
        <taxon>Eukaryota</taxon>
        <taxon>Metazoa</taxon>
        <taxon>Chordata</taxon>
        <taxon>Craniata</taxon>
        <taxon>Vertebrata</taxon>
        <taxon>Euteleostomi</taxon>
        <taxon>Actinopterygii</taxon>
        <taxon>Neopterygii</taxon>
        <taxon>Teleostei</taxon>
        <taxon>Neoteleostei</taxon>
        <taxon>Acanthomorphata</taxon>
        <taxon>Ovalentaria</taxon>
        <taxon>Atherinomorphae</taxon>
        <taxon>Cyprinodontiformes</taxon>
        <taxon>Goodeidae</taxon>
        <taxon>Ilyodon</taxon>
    </lineage>
</organism>
<proteinExistence type="predicted"/>
<dbReference type="EMBL" id="JAHRIQ010098599">
    <property type="protein sequence ID" value="MEQ2253599.1"/>
    <property type="molecule type" value="Genomic_DNA"/>
</dbReference>
<name>A0ABV0V930_9TELE</name>
<keyword evidence="2" id="KW-1185">Reference proteome</keyword>
<sequence>MRNIIPESLVLSKFSLADYSVACMFAQAVKDPCFYTISMKDKLLQFLQIVHTRTLMLTIARACSRSHADILGFSRISLSILWSALSVNLLRQPDLDMLEVVLNVRQLQTIFQQ</sequence>
<accession>A0ABV0V930</accession>
<dbReference type="Proteomes" id="UP001482620">
    <property type="component" value="Unassembled WGS sequence"/>
</dbReference>
<protein>
    <submittedName>
        <fullName evidence="1">Uncharacterized protein</fullName>
    </submittedName>
</protein>